<dbReference type="SUPFAM" id="SSF52833">
    <property type="entry name" value="Thioredoxin-like"/>
    <property type="match status" value="1"/>
</dbReference>
<keyword evidence="4" id="KW-0238">DNA-binding</keyword>
<dbReference type="InterPro" id="IPR014284">
    <property type="entry name" value="RNA_pol_sigma-70_dom"/>
</dbReference>
<dbReference type="GO" id="GO:0016209">
    <property type="term" value="F:antioxidant activity"/>
    <property type="evidence" value="ECO:0007669"/>
    <property type="project" value="InterPro"/>
</dbReference>
<dbReference type="Gene3D" id="3.40.30.10">
    <property type="entry name" value="Glutaredoxin"/>
    <property type="match status" value="1"/>
</dbReference>
<proteinExistence type="inferred from homology"/>
<dbReference type="Pfam" id="PF04542">
    <property type="entry name" value="Sigma70_r2"/>
    <property type="match status" value="1"/>
</dbReference>
<evidence type="ECO:0000256" key="1">
    <source>
        <dbReference type="ARBA" id="ARBA00010641"/>
    </source>
</evidence>
<dbReference type="InterPro" id="IPR013249">
    <property type="entry name" value="RNA_pol_sigma70_r4_t2"/>
</dbReference>
<keyword evidence="2" id="KW-0805">Transcription regulation</keyword>
<keyword evidence="5" id="KW-0804">Transcription</keyword>
<evidence type="ECO:0000256" key="3">
    <source>
        <dbReference type="ARBA" id="ARBA00023082"/>
    </source>
</evidence>
<evidence type="ECO:0000259" key="7">
    <source>
        <dbReference type="PROSITE" id="PS50804"/>
    </source>
</evidence>
<organism evidence="9 10">
    <name type="scientific">Flavilitoribacter nigricans (strain ATCC 23147 / DSM 23189 / NBRC 102662 / NCIMB 1420 / SS-2)</name>
    <name type="common">Lewinella nigricans</name>
    <dbReference type="NCBI Taxonomy" id="1122177"/>
    <lineage>
        <taxon>Bacteria</taxon>
        <taxon>Pseudomonadati</taxon>
        <taxon>Bacteroidota</taxon>
        <taxon>Saprospiria</taxon>
        <taxon>Saprospirales</taxon>
        <taxon>Lewinellaceae</taxon>
        <taxon>Flavilitoribacter</taxon>
    </lineage>
</organism>
<evidence type="ECO:0000256" key="4">
    <source>
        <dbReference type="ARBA" id="ARBA00023125"/>
    </source>
</evidence>
<comment type="similarity">
    <text evidence="1">Belongs to the sigma-70 factor family. ECF subfamily.</text>
</comment>
<dbReference type="GO" id="GO:0016987">
    <property type="term" value="F:sigma factor activity"/>
    <property type="evidence" value="ECO:0007669"/>
    <property type="project" value="UniProtKB-KW"/>
</dbReference>
<dbReference type="Proteomes" id="UP000223913">
    <property type="component" value="Unassembled WGS sequence"/>
</dbReference>
<dbReference type="Pfam" id="PF00578">
    <property type="entry name" value="AhpC-TSA"/>
    <property type="match status" value="1"/>
</dbReference>
<dbReference type="InterPro" id="IPR000866">
    <property type="entry name" value="AhpC/TSA"/>
</dbReference>
<dbReference type="InterPro" id="IPR036388">
    <property type="entry name" value="WH-like_DNA-bd_sf"/>
</dbReference>
<dbReference type="Gene3D" id="1.10.1740.10">
    <property type="match status" value="1"/>
</dbReference>
<gene>
    <name evidence="9" type="ORF">CRP01_26275</name>
</gene>
<feature type="transmembrane region" description="Helical" evidence="6">
    <location>
        <begin position="253"/>
        <end position="274"/>
    </location>
</feature>
<reference evidence="9 10" key="1">
    <citation type="submission" date="2017-10" db="EMBL/GenBank/DDBJ databases">
        <title>The draft genome sequence of Lewinella nigricans NBRC 102662.</title>
        <authorList>
            <person name="Wang K."/>
        </authorList>
    </citation>
    <scope>NUCLEOTIDE SEQUENCE [LARGE SCALE GENOMIC DNA]</scope>
    <source>
        <strain evidence="9 10">NBRC 102662</strain>
    </source>
</reference>
<dbReference type="GO" id="GO:0006352">
    <property type="term" value="P:DNA-templated transcription initiation"/>
    <property type="evidence" value="ECO:0007669"/>
    <property type="project" value="InterPro"/>
</dbReference>
<accession>A0A2D0N5S4</accession>
<dbReference type="InterPro" id="IPR003309">
    <property type="entry name" value="SCAN_dom"/>
</dbReference>
<dbReference type="PANTHER" id="PTHR43133">
    <property type="entry name" value="RNA POLYMERASE ECF-TYPE SIGMA FACTO"/>
    <property type="match status" value="1"/>
</dbReference>
<keyword evidence="6" id="KW-0472">Membrane</keyword>
<dbReference type="SUPFAM" id="SSF88659">
    <property type="entry name" value="Sigma3 and sigma4 domains of RNA polymerase sigma factors"/>
    <property type="match status" value="1"/>
</dbReference>
<evidence type="ECO:0000313" key="10">
    <source>
        <dbReference type="Proteomes" id="UP000223913"/>
    </source>
</evidence>
<feature type="domain" description="Thioredoxin" evidence="8">
    <location>
        <begin position="573"/>
        <end position="713"/>
    </location>
</feature>
<evidence type="ECO:0000256" key="2">
    <source>
        <dbReference type="ARBA" id="ARBA00023015"/>
    </source>
</evidence>
<sequence>MLLRRLSFLNMTYFKNRSQKMEGMNQQKQTLFMEAYASCHDPFIRYCSALAYNKIELEDLVQDVLVTAYEQFENIRKKDRLLHYLIRAARNRAISTWRRSKQREGLQEAHPSWCRPGTTSPEVILDIQLLYQLMTKLPDEQKDAILLFEISGFSMKEIAEIQRSTVGAVKTRISRGRSSLRKMIEEKPESKSLLGLLLFLRDPISDEGFRSQRINDSLQKLPPKIEQEEIAKMINALPDGAMTNKAWFSRINFTPLVVGAIGLAILVMVLFNFLPGAPLTTGTDTSVSVESPQPDNLALANGFPNSVDNPLPASSEPVKALLKGVVLDPDAEGLYLLKVTQDTRGEKVRIPVVNGAFEYELVTDHEEAFQLIYTHELDMAGAWRPIVFFAEPGEIDFVLQESQRADENKIEGGELNRLWTEFQTLFETKFYGQYAPIQAKMRELFQNDEYSSDSMKVLLQAVRDPKDEKERTDLGRKITALRDEGLHLSPKAKVLDDQRKIIDQKALDWRYDYISNNPSIMSYYLLYQDLKRSGENNGNIGEMAVAFEEFKKLYPEHPYTNIIREMIFSFKAIKVGGVYEDFIAPDLQGVEHQLSDLKKGKILVLDLWASWCRPCLQKSRELIPVYRDYNGPDFTVVGVAREFKNTERLEKTLTREQYPWMNLLELDDQNEIWLKYKIPFSGGGIFLIDREGEILAIEPTAEEVRKILEDQGIPKTKR</sequence>
<dbReference type="PROSITE" id="PS50804">
    <property type="entry name" value="SCAN_BOX"/>
    <property type="match status" value="1"/>
</dbReference>
<dbReference type="GO" id="GO:0003677">
    <property type="term" value="F:DNA binding"/>
    <property type="evidence" value="ECO:0007669"/>
    <property type="project" value="UniProtKB-KW"/>
</dbReference>
<dbReference type="CDD" id="cd02966">
    <property type="entry name" value="TlpA_like_family"/>
    <property type="match status" value="1"/>
</dbReference>
<dbReference type="InterPro" id="IPR007627">
    <property type="entry name" value="RNA_pol_sigma70_r2"/>
</dbReference>
<evidence type="ECO:0000259" key="8">
    <source>
        <dbReference type="PROSITE" id="PS51352"/>
    </source>
</evidence>
<dbReference type="PANTHER" id="PTHR43133:SF8">
    <property type="entry name" value="RNA POLYMERASE SIGMA FACTOR HI_1459-RELATED"/>
    <property type="match status" value="1"/>
</dbReference>
<dbReference type="InterPro" id="IPR013324">
    <property type="entry name" value="RNA_pol_sigma_r3/r4-like"/>
</dbReference>
<comment type="caution">
    <text evidence="9">The sequence shown here is derived from an EMBL/GenBank/DDBJ whole genome shotgun (WGS) entry which is preliminary data.</text>
</comment>
<dbReference type="Gene3D" id="1.10.10.10">
    <property type="entry name" value="Winged helix-like DNA-binding domain superfamily/Winged helix DNA-binding domain"/>
    <property type="match status" value="1"/>
</dbReference>
<protein>
    <recommendedName>
        <fullName evidence="11">Thioredoxin domain-containing protein</fullName>
    </recommendedName>
</protein>
<dbReference type="InterPro" id="IPR013766">
    <property type="entry name" value="Thioredoxin_domain"/>
</dbReference>
<feature type="domain" description="SCAN box" evidence="7">
    <location>
        <begin position="106"/>
        <end position="140"/>
    </location>
</feature>
<dbReference type="InterPro" id="IPR039425">
    <property type="entry name" value="RNA_pol_sigma-70-like"/>
</dbReference>
<evidence type="ECO:0000256" key="6">
    <source>
        <dbReference type="SAM" id="Phobius"/>
    </source>
</evidence>
<evidence type="ECO:0000313" key="9">
    <source>
        <dbReference type="EMBL" id="PHN03509.1"/>
    </source>
</evidence>
<dbReference type="InterPro" id="IPR036249">
    <property type="entry name" value="Thioredoxin-like_sf"/>
</dbReference>
<name>A0A2D0N5S4_FLAN2</name>
<dbReference type="Pfam" id="PF08281">
    <property type="entry name" value="Sigma70_r4_2"/>
    <property type="match status" value="1"/>
</dbReference>
<dbReference type="AlphaFoldDB" id="A0A2D0N5S4"/>
<evidence type="ECO:0000256" key="5">
    <source>
        <dbReference type="ARBA" id="ARBA00023163"/>
    </source>
</evidence>
<dbReference type="NCBIfam" id="TIGR02937">
    <property type="entry name" value="sigma70-ECF"/>
    <property type="match status" value="1"/>
</dbReference>
<keyword evidence="6" id="KW-0812">Transmembrane</keyword>
<dbReference type="EMBL" id="PDUD01000031">
    <property type="protein sequence ID" value="PHN03509.1"/>
    <property type="molecule type" value="Genomic_DNA"/>
</dbReference>
<dbReference type="CDD" id="cd06171">
    <property type="entry name" value="Sigma70_r4"/>
    <property type="match status" value="1"/>
</dbReference>
<keyword evidence="3" id="KW-0731">Sigma factor</keyword>
<evidence type="ECO:0008006" key="11">
    <source>
        <dbReference type="Google" id="ProtNLM"/>
    </source>
</evidence>
<keyword evidence="6" id="KW-1133">Transmembrane helix</keyword>
<dbReference type="GO" id="GO:0016491">
    <property type="term" value="F:oxidoreductase activity"/>
    <property type="evidence" value="ECO:0007669"/>
    <property type="project" value="InterPro"/>
</dbReference>
<keyword evidence="10" id="KW-1185">Reference proteome</keyword>
<dbReference type="InterPro" id="IPR013325">
    <property type="entry name" value="RNA_pol_sigma_r2"/>
</dbReference>
<dbReference type="SUPFAM" id="SSF88946">
    <property type="entry name" value="Sigma2 domain of RNA polymerase sigma factors"/>
    <property type="match status" value="1"/>
</dbReference>
<dbReference type="PROSITE" id="PS51352">
    <property type="entry name" value="THIOREDOXIN_2"/>
    <property type="match status" value="1"/>
</dbReference>